<keyword evidence="2" id="KW-1185">Reference proteome</keyword>
<reference evidence="1" key="1">
    <citation type="thesis" date="2021" institute="BYU ScholarsArchive" country="Provo, UT, USA">
        <title>Applications of and Algorithms for Genome Assembly and Genomic Analyses with an Emphasis on Marine Teleosts.</title>
        <authorList>
            <person name="Pickett B.D."/>
        </authorList>
    </citation>
    <scope>NUCLEOTIDE SEQUENCE</scope>
    <source>
        <strain evidence="1">HI-2016</strain>
    </source>
</reference>
<dbReference type="EMBL" id="JAFBMS010000009">
    <property type="protein sequence ID" value="KAG9349519.1"/>
    <property type="molecule type" value="Genomic_DNA"/>
</dbReference>
<gene>
    <name evidence="1" type="ORF">JZ751_027964</name>
</gene>
<organism evidence="1 2">
    <name type="scientific">Albula glossodonta</name>
    <name type="common">roundjaw bonefish</name>
    <dbReference type="NCBI Taxonomy" id="121402"/>
    <lineage>
        <taxon>Eukaryota</taxon>
        <taxon>Metazoa</taxon>
        <taxon>Chordata</taxon>
        <taxon>Craniata</taxon>
        <taxon>Vertebrata</taxon>
        <taxon>Euteleostomi</taxon>
        <taxon>Actinopterygii</taxon>
        <taxon>Neopterygii</taxon>
        <taxon>Teleostei</taxon>
        <taxon>Albuliformes</taxon>
        <taxon>Albulidae</taxon>
        <taxon>Albula</taxon>
    </lineage>
</organism>
<dbReference type="Proteomes" id="UP000824540">
    <property type="component" value="Unassembled WGS sequence"/>
</dbReference>
<sequence>MEADVHENSPCLLASNSFSPVNSLNRDAEQVTTVVNQSDSLRKVFCYSVLVPSDVTGILKY</sequence>
<evidence type="ECO:0000313" key="1">
    <source>
        <dbReference type="EMBL" id="KAG9349519.1"/>
    </source>
</evidence>
<evidence type="ECO:0000313" key="2">
    <source>
        <dbReference type="Proteomes" id="UP000824540"/>
    </source>
</evidence>
<name>A0A8T2PBB3_9TELE</name>
<proteinExistence type="predicted"/>
<comment type="caution">
    <text evidence="1">The sequence shown here is derived from an EMBL/GenBank/DDBJ whole genome shotgun (WGS) entry which is preliminary data.</text>
</comment>
<dbReference type="AlphaFoldDB" id="A0A8T2PBB3"/>
<protein>
    <submittedName>
        <fullName evidence="1">Uncharacterized protein</fullName>
    </submittedName>
</protein>
<accession>A0A8T2PBB3</accession>